<dbReference type="Gene3D" id="3.10.129.10">
    <property type="entry name" value="Hotdog Thioesterase"/>
    <property type="match status" value="1"/>
</dbReference>
<accession>A0A3L6ZV64</accession>
<dbReference type="PANTHER" id="PTHR43664">
    <property type="entry name" value="MONOAMINE OXIDASE-RELATED"/>
    <property type="match status" value="1"/>
</dbReference>
<organism evidence="1 2">
    <name type="scientific">Xanthobacter tagetidis</name>
    <dbReference type="NCBI Taxonomy" id="60216"/>
    <lineage>
        <taxon>Bacteria</taxon>
        <taxon>Pseudomonadati</taxon>
        <taxon>Pseudomonadota</taxon>
        <taxon>Alphaproteobacteria</taxon>
        <taxon>Hyphomicrobiales</taxon>
        <taxon>Xanthobacteraceae</taxon>
        <taxon>Xanthobacter</taxon>
    </lineage>
</organism>
<protein>
    <submittedName>
        <fullName evidence="1">Acyl dehydratase</fullName>
    </submittedName>
</protein>
<dbReference type="PANTHER" id="PTHR43664:SF1">
    <property type="entry name" value="BETA-METHYLMALYL-COA DEHYDRATASE"/>
    <property type="match status" value="1"/>
</dbReference>
<comment type="caution">
    <text evidence="1">The sequence shown here is derived from an EMBL/GenBank/DDBJ whole genome shotgun (WGS) entry which is preliminary data.</text>
</comment>
<dbReference type="AlphaFoldDB" id="A0A3L6ZV64"/>
<sequence length="161" mass="17498">MSDAADTGWPKIGTGFHFEDLSLGMRFRTAGRTLLEADLAAFCNLTWLTEELFTNAAHRTGMTLPAAVVPGSLVYAFAEGLMLPMMQDTGLAFLEADVKVKGPTVVGDTITVFCEVVEARLTSRGDRGLVRTFNSVRRADGKEVLTYNPLRMIKVRGAAKP</sequence>
<keyword evidence="2" id="KW-1185">Reference proteome</keyword>
<dbReference type="EMBL" id="RCTF01000029">
    <property type="protein sequence ID" value="RLP71876.1"/>
    <property type="molecule type" value="Genomic_DNA"/>
</dbReference>
<reference evidence="1 2" key="1">
    <citation type="submission" date="2018-10" db="EMBL/GenBank/DDBJ databases">
        <title>Xanthobacter tagetidis genome sequencing and assembly.</title>
        <authorList>
            <person name="Maclea K.S."/>
            <person name="Goen A.E."/>
            <person name="Fatima S.A."/>
        </authorList>
    </citation>
    <scope>NUCLEOTIDE SEQUENCE [LARGE SCALE GENOMIC DNA]</scope>
    <source>
        <strain evidence="1 2">ATCC 700314</strain>
    </source>
</reference>
<dbReference type="InterPro" id="IPR052342">
    <property type="entry name" value="MCH/BMMD"/>
</dbReference>
<proteinExistence type="predicted"/>
<name>A0A3L6ZV64_9HYPH</name>
<gene>
    <name evidence="1" type="ORF">D9R14_22160</name>
</gene>
<dbReference type="Proteomes" id="UP000269692">
    <property type="component" value="Unassembled WGS sequence"/>
</dbReference>
<dbReference type="OrthoDB" id="9796589at2"/>
<dbReference type="SUPFAM" id="SSF54637">
    <property type="entry name" value="Thioesterase/thiol ester dehydrase-isomerase"/>
    <property type="match status" value="1"/>
</dbReference>
<evidence type="ECO:0000313" key="2">
    <source>
        <dbReference type="Proteomes" id="UP000269692"/>
    </source>
</evidence>
<dbReference type="InterPro" id="IPR029069">
    <property type="entry name" value="HotDog_dom_sf"/>
</dbReference>
<dbReference type="RefSeq" id="WP_121625749.1">
    <property type="nucleotide sequence ID" value="NZ_JACIIW010000001.1"/>
</dbReference>
<evidence type="ECO:0000313" key="1">
    <source>
        <dbReference type="EMBL" id="RLP71876.1"/>
    </source>
</evidence>